<reference evidence="3" key="1">
    <citation type="submission" date="2021-01" db="EMBL/GenBank/DDBJ databases">
        <authorList>
            <person name="Corre E."/>
            <person name="Pelletier E."/>
            <person name="Niang G."/>
            <person name="Scheremetjew M."/>
            <person name="Finn R."/>
            <person name="Kale V."/>
            <person name="Holt S."/>
            <person name="Cochrane G."/>
            <person name="Meng A."/>
            <person name="Brown T."/>
            <person name="Cohen L."/>
        </authorList>
    </citation>
    <scope>NUCLEOTIDE SEQUENCE</scope>
    <source>
        <strain evidence="3">CCMP3105</strain>
    </source>
</reference>
<evidence type="ECO:0000256" key="2">
    <source>
        <dbReference type="SAM" id="Phobius"/>
    </source>
</evidence>
<gene>
    <name evidence="3" type="ORF">AMON00008_LOCUS57260</name>
</gene>
<evidence type="ECO:0000313" key="3">
    <source>
        <dbReference type="EMBL" id="CAE4657085.1"/>
    </source>
</evidence>
<accession>A0A7S4VP38</accession>
<feature type="transmembrane region" description="Helical" evidence="2">
    <location>
        <begin position="311"/>
        <end position="336"/>
    </location>
</feature>
<keyword evidence="2" id="KW-1133">Transmembrane helix</keyword>
<evidence type="ECO:0008006" key="4">
    <source>
        <dbReference type="Google" id="ProtNLM"/>
    </source>
</evidence>
<organism evidence="3">
    <name type="scientific">Alexandrium monilatum</name>
    <dbReference type="NCBI Taxonomy" id="311494"/>
    <lineage>
        <taxon>Eukaryota</taxon>
        <taxon>Sar</taxon>
        <taxon>Alveolata</taxon>
        <taxon>Dinophyceae</taxon>
        <taxon>Gonyaulacales</taxon>
        <taxon>Pyrocystaceae</taxon>
        <taxon>Alexandrium</taxon>
    </lineage>
</organism>
<proteinExistence type="inferred from homology"/>
<dbReference type="PANTHER" id="PTHR11206">
    <property type="entry name" value="MULTIDRUG RESISTANCE PROTEIN"/>
    <property type="match status" value="1"/>
</dbReference>
<feature type="transmembrane region" description="Helical" evidence="2">
    <location>
        <begin position="412"/>
        <end position="432"/>
    </location>
</feature>
<sequence>MAGLWEELRIIVSLTLPYMLQMYVMQFVNRITLAFVGRYDPAPMNIAAASLGTMWSGVTGLSIGVGMNLVLGVYCSQNFGRGKATENGVVVRHALRVLASCSAFSVAMAGASAPLLGALGQPEPLLEPVRKFSLVNALSLPALWATSVFSTALASQHCQTPGMLAQVVNSGCSFCLAWALLAGGVGYLGIAIANALSAWLGLLCVVADILIRKRQSTVWAVPARTTQASGISLWDYTRSALPSAFCMWAEWWAAEILALLAGLLPGAGVSVAANGILFNTLAIFYMTFVAISRASSLRVGNLIGAKDPKGISAAVTVATAFTMALSGAVALLLWSFSADMLRLYTQNRAILREAAGANLGMVLSIPPYSIMMCMLGVLRCGGQQGFGALALLVSFYLVGIPTGAYLGLSAGFGLLGIWAGNVIALTLSALAATARVVGIDWGAVVERSDPTGDAESAALTPLPAVPAALSRSISESLSPCGPTSI</sequence>
<feature type="transmembrane region" description="Helical" evidence="2">
    <location>
        <begin position="356"/>
        <end position="378"/>
    </location>
</feature>
<feature type="transmembrane region" description="Helical" evidence="2">
    <location>
        <begin position="54"/>
        <end position="76"/>
    </location>
</feature>
<feature type="transmembrane region" description="Helical" evidence="2">
    <location>
        <begin position="271"/>
        <end position="291"/>
    </location>
</feature>
<name>A0A7S4VP38_9DINO</name>
<dbReference type="GO" id="GO:0015297">
    <property type="term" value="F:antiporter activity"/>
    <property type="evidence" value="ECO:0007669"/>
    <property type="project" value="InterPro"/>
</dbReference>
<dbReference type="Pfam" id="PF01554">
    <property type="entry name" value="MatE"/>
    <property type="match status" value="2"/>
</dbReference>
<keyword evidence="2" id="KW-0472">Membrane</keyword>
<feature type="transmembrane region" description="Helical" evidence="2">
    <location>
        <begin position="245"/>
        <end position="265"/>
    </location>
</feature>
<dbReference type="GO" id="GO:0042910">
    <property type="term" value="F:xenobiotic transmembrane transporter activity"/>
    <property type="evidence" value="ECO:0007669"/>
    <property type="project" value="InterPro"/>
</dbReference>
<keyword evidence="2" id="KW-0812">Transmembrane</keyword>
<comment type="similarity">
    <text evidence="1">Belongs to the multi antimicrobial extrusion (MATE) (TC 2.A.66.1) family.</text>
</comment>
<feature type="transmembrane region" description="Helical" evidence="2">
    <location>
        <begin position="97"/>
        <end position="120"/>
    </location>
</feature>
<dbReference type="GO" id="GO:0016020">
    <property type="term" value="C:membrane"/>
    <property type="evidence" value="ECO:0007669"/>
    <property type="project" value="InterPro"/>
</dbReference>
<feature type="transmembrane region" description="Helical" evidence="2">
    <location>
        <begin position="385"/>
        <end position="406"/>
    </location>
</feature>
<dbReference type="InterPro" id="IPR002528">
    <property type="entry name" value="MATE_fam"/>
</dbReference>
<dbReference type="AlphaFoldDB" id="A0A7S4VP38"/>
<protein>
    <recommendedName>
        <fullName evidence="4">Protein DETOXIFICATION</fullName>
    </recommendedName>
</protein>
<dbReference type="EMBL" id="HBNR01080197">
    <property type="protein sequence ID" value="CAE4657085.1"/>
    <property type="molecule type" value="Transcribed_RNA"/>
</dbReference>
<feature type="transmembrane region" description="Helical" evidence="2">
    <location>
        <begin position="132"/>
        <end position="155"/>
    </location>
</feature>
<evidence type="ECO:0000256" key="1">
    <source>
        <dbReference type="ARBA" id="ARBA00010199"/>
    </source>
</evidence>